<dbReference type="Pfam" id="PF00015">
    <property type="entry name" value="MCPsignal"/>
    <property type="match status" value="1"/>
</dbReference>
<feature type="coiled-coil region" evidence="10">
    <location>
        <begin position="542"/>
        <end position="569"/>
    </location>
</feature>
<keyword evidence="4" id="KW-0812">Transmembrane</keyword>
<dbReference type="InterPro" id="IPR004089">
    <property type="entry name" value="MCPsignal_dom"/>
</dbReference>
<dbReference type="GeneID" id="27139036"/>
<dbReference type="KEGG" id="tpep:A0127_00780"/>
<evidence type="ECO:0000313" key="14">
    <source>
        <dbReference type="Proteomes" id="UP000073604"/>
    </source>
</evidence>
<comment type="similarity">
    <text evidence="8">Belongs to the methyl-accepting chemotaxis (MCP) protein family.</text>
</comment>
<keyword evidence="6" id="KW-0472">Membrane</keyword>
<keyword evidence="2" id="KW-1003">Cell membrane</keyword>
<evidence type="ECO:0000256" key="1">
    <source>
        <dbReference type="ARBA" id="ARBA00004651"/>
    </source>
</evidence>
<evidence type="ECO:0000256" key="4">
    <source>
        <dbReference type="ARBA" id="ARBA00022692"/>
    </source>
</evidence>
<dbReference type="InterPro" id="IPR004090">
    <property type="entry name" value="Chemotax_Me-accpt_rcpt"/>
</dbReference>
<dbReference type="GO" id="GO:0005886">
    <property type="term" value="C:plasma membrane"/>
    <property type="evidence" value="ECO:0007669"/>
    <property type="project" value="UniProtKB-SubCell"/>
</dbReference>
<dbReference type="Gene3D" id="6.10.340.10">
    <property type="match status" value="1"/>
</dbReference>
<name>A0A142CSQ8_9EURY</name>
<keyword evidence="5" id="KW-1133">Transmembrane helix</keyword>
<dbReference type="InterPro" id="IPR029151">
    <property type="entry name" value="Sensor-like_sf"/>
</dbReference>
<keyword evidence="7 9" id="KW-0807">Transducer</keyword>
<dbReference type="EMBL" id="CP014750">
    <property type="protein sequence ID" value="AMQ17810.1"/>
    <property type="molecule type" value="Genomic_DNA"/>
</dbReference>
<evidence type="ECO:0000256" key="9">
    <source>
        <dbReference type="PROSITE-ProRule" id="PRU00284"/>
    </source>
</evidence>
<evidence type="ECO:0000256" key="8">
    <source>
        <dbReference type="ARBA" id="ARBA00029447"/>
    </source>
</evidence>
<dbReference type="GO" id="GO:0006935">
    <property type="term" value="P:chemotaxis"/>
    <property type="evidence" value="ECO:0007669"/>
    <property type="project" value="UniProtKB-KW"/>
</dbReference>
<dbReference type="InterPro" id="IPR003660">
    <property type="entry name" value="HAMP_dom"/>
</dbReference>
<sequence>MEFKKKIVGIVVVALLLVTVLASAMIFYTGSHTSAVIKDKMQPVVEDQAREAVMAKAESLAEQFSGFFDSVEALGRATKELTIISLNDLQSEGVSFGDPGYAEKLRPILLEHFEVITKAEPKLSAVYFGDVNGNMFIYPEQELPPDYDPRVRPWYQKAVQVNGPTWSEPYEDASSGKWVITYAIPVYYNGKLVGVIGLDVFIDELTKTIDTVKIGQTGYAYVVGQDGTIYMHPNHDYIMKLNVFKEPSLKSVADIIRSGKDKDVAIYTFNGVTAVAAGVKIPNTGWYVFAKVPVSEISAPTLNVIEDTRQATKKSALMTAILILALSVAMIGVAYKLIDSSLKPLVALSVAAQALAEGRLSEVREKLKQIQYLEDDEIGVLIKAFEAVGKDVVGTLQGIAEKLERLAEGDLSNGLSVEAKGELREIIEDVKDMSTKMRELLGNIVGLTEKLEKHANVLAQIASDVTEAINQVNEAVQQVSVEAQRQQENINEITEGMRLVADMSEESVRAMEEFEGAVNEVVNIAEEGRQKGEVSAQQIQSIQEMMGEIEQAVNRVNEMSRSIEEITNVITGIAEQTNLLALNAAIEAARAGEAGRGFAVVAQEIRNLAEESKKAADNIKEIIGRMTEEIRGAVNATQRGVSVVSESSETLRETTEYLTNIAELISETGSRLGHVKEQIIRTQEEVDKALKALENLAASAEETTASAEEVSSAVEEQTAAIEELKRAADELKNIVEELRKQTSTFRL</sequence>
<evidence type="ECO:0000259" key="11">
    <source>
        <dbReference type="PROSITE" id="PS50111"/>
    </source>
</evidence>
<dbReference type="PROSITE" id="PS50885">
    <property type="entry name" value="HAMP"/>
    <property type="match status" value="1"/>
</dbReference>
<dbReference type="OrthoDB" id="342253at2157"/>
<evidence type="ECO:0000256" key="10">
    <source>
        <dbReference type="SAM" id="Coils"/>
    </source>
</evidence>
<feature type="domain" description="HAMP" evidence="12">
    <location>
        <begin position="390"/>
        <end position="442"/>
    </location>
</feature>
<keyword evidence="10" id="KW-0175">Coiled coil</keyword>
<dbReference type="SUPFAM" id="SSF103190">
    <property type="entry name" value="Sensory domain-like"/>
    <property type="match status" value="1"/>
</dbReference>
<dbReference type="GO" id="GO:0007165">
    <property type="term" value="P:signal transduction"/>
    <property type="evidence" value="ECO:0007669"/>
    <property type="project" value="UniProtKB-KW"/>
</dbReference>
<evidence type="ECO:0000256" key="7">
    <source>
        <dbReference type="ARBA" id="ARBA00023224"/>
    </source>
</evidence>
<dbReference type="Pfam" id="PF02743">
    <property type="entry name" value="dCache_1"/>
    <property type="match status" value="1"/>
</dbReference>
<reference evidence="14" key="1">
    <citation type="submission" date="2016-03" db="EMBL/GenBank/DDBJ databases">
        <authorList>
            <person name="Oger P.M."/>
        </authorList>
    </citation>
    <scope>NUCLEOTIDE SEQUENCE [LARGE SCALE GENOMIC DNA]</scope>
    <source>
        <strain evidence="14">OG-1</strain>
    </source>
</reference>
<evidence type="ECO:0000256" key="6">
    <source>
        <dbReference type="ARBA" id="ARBA00023136"/>
    </source>
</evidence>
<proteinExistence type="inferred from homology"/>
<dbReference type="AlphaFoldDB" id="A0A142CSQ8"/>
<evidence type="ECO:0000256" key="3">
    <source>
        <dbReference type="ARBA" id="ARBA00022500"/>
    </source>
</evidence>
<dbReference type="RefSeq" id="WP_062386643.1">
    <property type="nucleotide sequence ID" value="NZ_CP014750.1"/>
</dbReference>
<dbReference type="Gene3D" id="3.30.450.20">
    <property type="entry name" value="PAS domain"/>
    <property type="match status" value="1"/>
</dbReference>
<dbReference type="Proteomes" id="UP000073604">
    <property type="component" value="Chromosome"/>
</dbReference>
<dbReference type="PROSITE" id="PS50111">
    <property type="entry name" value="CHEMOTAXIS_TRANSDUC_2"/>
    <property type="match status" value="1"/>
</dbReference>
<dbReference type="InterPro" id="IPR033479">
    <property type="entry name" value="dCache_1"/>
</dbReference>
<evidence type="ECO:0000259" key="12">
    <source>
        <dbReference type="PROSITE" id="PS50885"/>
    </source>
</evidence>
<dbReference type="CDD" id="cd12913">
    <property type="entry name" value="PDC1_MCP_like"/>
    <property type="match status" value="1"/>
</dbReference>
<dbReference type="CDD" id="cd12912">
    <property type="entry name" value="PDC2_MCP_like"/>
    <property type="match status" value="1"/>
</dbReference>
<keyword evidence="14" id="KW-1185">Reference proteome</keyword>
<organism evidence="13 14">
    <name type="scientific">Thermococcus peptonophilus</name>
    <dbReference type="NCBI Taxonomy" id="53952"/>
    <lineage>
        <taxon>Archaea</taxon>
        <taxon>Methanobacteriati</taxon>
        <taxon>Methanobacteriota</taxon>
        <taxon>Thermococci</taxon>
        <taxon>Thermococcales</taxon>
        <taxon>Thermococcaceae</taxon>
        <taxon>Thermococcus</taxon>
    </lineage>
</organism>
<dbReference type="GO" id="GO:0004888">
    <property type="term" value="F:transmembrane signaling receptor activity"/>
    <property type="evidence" value="ECO:0007669"/>
    <property type="project" value="InterPro"/>
</dbReference>
<feature type="domain" description="Methyl-accepting transducer" evidence="11">
    <location>
        <begin position="461"/>
        <end position="718"/>
    </location>
</feature>
<evidence type="ECO:0000256" key="5">
    <source>
        <dbReference type="ARBA" id="ARBA00022989"/>
    </source>
</evidence>
<feature type="coiled-coil region" evidence="10">
    <location>
        <begin position="676"/>
        <end position="744"/>
    </location>
</feature>
<dbReference type="Pfam" id="PF00672">
    <property type="entry name" value="HAMP"/>
    <property type="match status" value="1"/>
</dbReference>
<dbReference type="SUPFAM" id="SSF58104">
    <property type="entry name" value="Methyl-accepting chemotaxis protein (MCP) signaling domain"/>
    <property type="match status" value="1"/>
</dbReference>
<dbReference type="SMART" id="SM00283">
    <property type="entry name" value="MA"/>
    <property type="match status" value="1"/>
</dbReference>
<dbReference type="CDD" id="cd06225">
    <property type="entry name" value="HAMP"/>
    <property type="match status" value="1"/>
</dbReference>
<dbReference type="PANTHER" id="PTHR32089:SF112">
    <property type="entry name" value="LYSOZYME-LIKE PROTEIN-RELATED"/>
    <property type="match status" value="1"/>
</dbReference>
<comment type="subcellular location">
    <subcellularLocation>
        <location evidence="1">Cell membrane</location>
        <topology evidence="1">Multi-pass membrane protein</topology>
    </subcellularLocation>
</comment>
<dbReference type="PRINTS" id="PR00260">
    <property type="entry name" value="CHEMTRNSDUCR"/>
</dbReference>
<dbReference type="CDD" id="cd11386">
    <property type="entry name" value="MCP_signal"/>
    <property type="match status" value="1"/>
</dbReference>
<keyword evidence="3" id="KW-0145">Chemotaxis</keyword>
<dbReference type="Gene3D" id="1.10.287.950">
    <property type="entry name" value="Methyl-accepting chemotaxis protein"/>
    <property type="match status" value="1"/>
</dbReference>
<dbReference type="STRING" id="53952.A0127_00780"/>
<evidence type="ECO:0000313" key="13">
    <source>
        <dbReference type="EMBL" id="AMQ17810.1"/>
    </source>
</evidence>
<protein>
    <submittedName>
        <fullName evidence="13">Chemotaxis protein</fullName>
    </submittedName>
</protein>
<accession>A0A142CSQ8</accession>
<gene>
    <name evidence="13" type="ORF">A0127_00780</name>
</gene>
<dbReference type="PANTHER" id="PTHR32089">
    <property type="entry name" value="METHYL-ACCEPTING CHEMOTAXIS PROTEIN MCPB"/>
    <property type="match status" value="1"/>
</dbReference>
<evidence type="ECO:0000256" key="2">
    <source>
        <dbReference type="ARBA" id="ARBA00022475"/>
    </source>
</evidence>